<evidence type="ECO:0000256" key="1">
    <source>
        <dbReference type="ARBA" id="ARBA00001917"/>
    </source>
</evidence>
<accession>A0A2J7ZFQ8</accession>
<dbReference type="PANTHER" id="PTHR22893">
    <property type="entry name" value="NADH OXIDOREDUCTASE-RELATED"/>
    <property type="match status" value="1"/>
</dbReference>
<dbReference type="Gene3D" id="3.20.20.70">
    <property type="entry name" value="Aldolase class I"/>
    <property type="match status" value="1"/>
</dbReference>
<comment type="caution">
    <text evidence="5">The sequence shown here is derived from an EMBL/GenBank/DDBJ whole genome shotgun (WGS) entry which is preliminary data.</text>
</comment>
<feature type="domain" description="NADH:flavin oxidoreductase/NADH oxidase N-terminal" evidence="4">
    <location>
        <begin position="16"/>
        <end position="138"/>
    </location>
</feature>
<dbReference type="Pfam" id="PF00724">
    <property type="entry name" value="Oxidored_FMN"/>
    <property type="match status" value="1"/>
</dbReference>
<dbReference type="InterPro" id="IPR001155">
    <property type="entry name" value="OxRdtase_FMN_N"/>
</dbReference>
<dbReference type="InterPro" id="IPR045247">
    <property type="entry name" value="Oye-like"/>
</dbReference>
<organism evidence="5 6">
    <name type="scientific">Tetrabaena socialis</name>
    <dbReference type="NCBI Taxonomy" id="47790"/>
    <lineage>
        <taxon>Eukaryota</taxon>
        <taxon>Viridiplantae</taxon>
        <taxon>Chlorophyta</taxon>
        <taxon>core chlorophytes</taxon>
        <taxon>Chlorophyceae</taxon>
        <taxon>CS clade</taxon>
        <taxon>Chlamydomonadales</taxon>
        <taxon>Tetrabaenaceae</taxon>
        <taxon>Tetrabaena</taxon>
    </lineage>
</organism>
<evidence type="ECO:0000259" key="4">
    <source>
        <dbReference type="Pfam" id="PF00724"/>
    </source>
</evidence>
<comment type="cofactor">
    <cofactor evidence="1">
        <name>FMN</name>
        <dbReference type="ChEBI" id="CHEBI:58210"/>
    </cofactor>
</comment>
<dbReference type="GO" id="GO:0016491">
    <property type="term" value="F:oxidoreductase activity"/>
    <property type="evidence" value="ECO:0007669"/>
    <property type="project" value="InterPro"/>
</dbReference>
<dbReference type="SUPFAM" id="SSF51395">
    <property type="entry name" value="FMN-linked oxidoreductases"/>
    <property type="match status" value="1"/>
</dbReference>
<feature type="non-terminal residue" evidence="5">
    <location>
        <position position="140"/>
    </location>
</feature>
<sequence>MVIARLQRTCHHLSPTVAEIKQAVADYATAAKNAVEVAGFDGVEIHGANGYLIDQFIKDSINKRTDEYGGPIENRCRFALEVVEAVCAAVGPGRVGIRLSPFTNFLDAADSTPYATHVYLAEKLASYGLAYLHAVEPRIA</sequence>
<dbReference type="Proteomes" id="UP000236333">
    <property type="component" value="Unassembled WGS sequence"/>
</dbReference>
<dbReference type="InterPro" id="IPR013785">
    <property type="entry name" value="Aldolase_TIM"/>
</dbReference>
<reference evidence="5 6" key="1">
    <citation type="journal article" date="2017" name="Mol. Biol. Evol.">
        <title>The 4-celled Tetrabaena socialis nuclear genome reveals the essential components for genetic control of cell number at the origin of multicellularity in the volvocine lineage.</title>
        <authorList>
            <person name="Featherston J."/>
            <person name="Arakaki Y."/>
            <person name="Hanschen E.R."/>
            <person name="Ferris P.J."/>
            <person name="Michod R.E."/>
            <person name="Olson B.J.S.C."/>
            <person name="Nozaki H."/>
            <person name="Durand P.M."/>
        </authorList>
    </citation>
    <scope>NUCLEOTIDE SEQUENCE [LARGE SCALE GENOMIC DNA]</scope>
    <source>
        <strain evidence="5 6">NIES-571</strain>
    </source>
</reference>
<dbReference type="GO" id="GO:0010181">
    <property type="term" value="F:FMN binding"/>
    <property type="evidence" value="ECO:0007669"/>
    <property type="project" value="InterPro"/>
</dbReference>
<evidence type="ECO:0000256" key="3">
    <source>
        <dbReference type="ARBA" id="ARBA00022643"/>
    </source>
</evidence>
<dbReference type="EMBL" id="PGGS01004066">
    <property type="protein sequence ID" value="PNG99112.1"/>
    <property type="molecule type" value="Genomic_DNA"/>
</dbReference>
<keyword evidence="3" id="KW-0285">Flavoprotein</keyword>
<protein>
    <submittedName>
        <fullName evidence="5">12-oxophytodienoate reductase 2</fullName>
    </submittedName>
</protein>
<dbReference type="AlphaFoldDB" id="A0A2J7ZFQ8"/>
<dbReference type="OrthoDB" id="1663137at2759"/>
<evidence type="ECO:0000256" key="2">
    <source>
        <dbReference type="ARBA" id="ARBA00005979"/>
    </source>
</evidence>
<comment type="similarity">
    <text evidence="2">Belongs to the NADH:flavin oxidoreductase/NADH oxidase family.</text>
</comment>
<gene>
    <name evidence="5" type="ORF">TSOC_015115</name>
</gene>
<dbReference type="PANTHER" id="PTHR22893:SF91">
    <property type="entry name" value="NADPH DEHYDROGENASE 2-RELATED"/>
    <property type="match status" value="1"/>
</dbReference>
<keyword evidence="3" id="KW-0288">FMN</keyword>
<keyword evidence="6" id="KW-1185">Reference proteome</keyword>
<evidence type="ECO:0000313" key="6">
    <source>
        <dbReference type="Proteomes" id="UP000236333"/>
    </source>
</evidence>
<proteinExistence type="inferred from homology"/>
<name>A0A2J7ZFQ8_9CHLO</name>
<evidence type="ECO:0000313" key="5">
    <source>
        <dbReference type="EMBL" id="PNG99112.1"/>
    </source>
</evidence>